<protein>
    <recommendedName>
        <fullName evidence="3">hydroxymethylbilane synthase</fullName>
        <ecNumber evidence="3">2.5.1.61</ecNumber>
    </recommendedName>
</protein>
<dbReference type="GO" id="GO:0004418">
    <property type="term" value="F:hydroxymethylbilane synthase activity"/>
    <property type="evidence" value="ECO:0007669"/>
    <property type="project" value="UniProtKB-EC"/>
</dbReference>
<evidence type="ECO:0000259" key="7">
    <source>
        <dbReference type="Pfam" id="PF03900"/>
    </source>
</evidence>
<dbReference type="Pfam" id="PF01379">
    <property type="entry name" value="Porphobil_deam"/>
    <property type="match status" value="1"/>
</dbReference>
<evidence type="ECO:0000256" key="3">
    <source>
        <dbReference type="ARBA" id="ARBA00012655"/>
    </source>
</evidence>
<dbReference type="InterPro" id="IPR022418">
    <property type="entry name" value="Porphobilinogen_deaminase_C"/>
</dbReference>
<dbReference type="GO" id="GO:0006783">
    <property type="term" value="P:heme biosynthetic process"/>
    <property type="evidence" value="ECO:0007669"/>
    <property type="project" value="TreeGrafter"/>
</dbReference>
<sequence>MEEGPYKYIRDGAGKVCRVIRIGTRKSQLARIQTDSVADKLKELYPDIHLEIVGMSTTGDKILDTALSKIGEKSLFTKELENALERNEVDLVVHSLKDLPTTLPPGFTIGAVLKRESPHDAVVLHPKNVGKTLDTLPENSVIGTSSLRRAAQLKKRFPHLEFKDIRGNLNTRLKKLDEKEDFAAIILAAAGLRRMGWENRISQILEPEDCMYAVGQEGGCSVPVAVHTEVKDSQLYLTGAVYSLDGSESLKDTMQTSITVDERVQRVGVTANKMSGEVQDRAERLGVDLANLLLSKGAKEILTVARQLNDAR</sequence>
<dbReference type="InterPro" id="IPR036803">
    <property type="entry name" value="Porphobilinogen_deaminase_C_sf"/>
</dbReference>
<dbReference type="SUPFAM" id="SSF53850">
    <property type="entry name" value="Periplasmic binding protein-like II"/>
    <property type="match status" value="1"/>
</dbReference>
<keyword evidence="5" id="KW-0627">Porphyrin biosynthesis</keyword>
<dbReference type="PANTHER" id="PTHR11557:SF0">
    <property type="entry name" value="PORPHOBILINOGEN DEAMINASE"/>
    <property type="match status" value="1"/>
</dbReference>
<evidence type="ECO:0000256" key="5">
    <source>
        <dbReference type="ARBA" id="ARBA00023244"/>
    </source>
</evidence>
<name>A0A7N8XMU6_9TELE</name>
<dbReference type="PANTHER" id="PTHR11557">
    <property type="entry name" value="PORPHOBILINOGEN DEAMINASE"/>
    <property type="match status" value="1"/>
</dbReference>
<reference evidence="8" key="2">
    <citation type="submission" date="2025-09" db="UniProtKB">
        <authorList>
            <consortium name="Ensembl"/>
        </authorList>
    </citation>
    <scope>IDENTIFICATION</scope>
</reference>
<dbReference type="FunFam" id="3.40.190.10:FF:000260">
    <property type="entry name" value="Porphobilinogen deaminase"/>
    <property type="match status" value="1"/>
</dbReference>
<reference evidence="8" key="1">
    <citation type="submission" date="2025-08" db="UniProtKB">
        <authorList>
            <consortium name="Ensembl"/>
        </authorList>
    </citation>
    <scope>IDENTIFICATION</scope>
</reference>
<organism evidence="8 9">
    <name type="scientific">Mastacembelus armatus</name>
    <name type="common">zig-zag eel</name>
    <dbReference type="NCBI Taxonomy" id="205130"/>
    <lineage>
        <taxon>Eukaryota</taxon>
        <taxon>Metazoa</taxon>
        <taxon>Chordata</taxon>
        <taxon>Craniata</taxon>
        <taxon>Vertebrata</taxon>
        <taxon>Euteleostomi</taxon>
        <taxon>Actinopterygii</taxon>
        <taxon>Neopterygii</taxon>
        <taxon>Teleostei</taxon>
        <taxon>Neoteleostei</taxon>
        <taxon>Acanthomorphata</taxon>
        <taxon>Anabantaria</taxon>
        <taxon>Synbranchiformes</taxon>
        <taxon>Mastacembelidae</taxon>
        <taxon>Mastacembelus</taxon>
    </lineage>
</organism>
<evidence type="ECO:0000313" key="8">
    <source>
        <dbReference type="Ensembl" id="ENSMAMP00000052617.1"/>
    </source>
</evidence>
<dbReference type="InterPro" id="IPR022417">
    <property type="entry name" value="Porphobilin_deaminase_N"/>
</dbReference>
<dbReference type="Pfam" id="PF03900">
    <property type="entry name" value="Porphobil_deamC"/>
    <property type="match status" value="1"/>
</dbReference>
<feature type="domain" description="Porphobilinogen deaminase N-terminal" evidence="6">
    <location>
        <begin position="20"/>
        <end position="216"/>
    </location>
</feature>
<evidence type="ECO:0000256" key="2">
    <source>
        <dbReference type="ARBA" id="ARBA00005638"/>
    </source>
</evidence>
<evidence type="ECO:0000259" key="6">
    <source>
        <dbReference type="Pfam" id="PF01379"/>
    </source>
</evidence>
<dbReference type="CDD" id="cd13645">
    <property type="entry name" value="PBP2_HuPBGD_like"/>
    <property type="match status" value="1"/>
</dbReference>
<dbReference type="EC" id="2.5.1.61" evidence="3"/>
<dbReference type="PIRSF" id="PIRSF001438">
    <property type="entry name" value="4pyrrol_synth_OHMeBilane_synth"/>
    <property type="match status" value="1"/>
</dbReference>
<comment type="cofactor">
    <cofactor evidence="1">
        <name>dipyrromethane</name>
        <dbReference type="ChEBI" id="CHEBI:60342"/>
    </cofactor>
</comment>
<dbReference type="Gene3D" id="3.40.190.10">
    <property type="entry name" value="Periplasmic binding protein-like II"/>
    <property type="match status" value="2"/>
</dbReference>
<accession>A0A7N8XMU6</accession>
<proteinExistence type="inferred from homology"/>
<dbReference type="Proteomes" id="UP000261640">
    <property type="component" value="Unplaced"/>
</dbReference>
<dbReference type="InterPro" id="IPR000860">
    <property type="entry name" value="HemC"/>
</dbReference>
<dbReference type="FunFam" id="3.40.190.10:FF:000005">
    <property type="entry name" value="Porphobilinogen deaminase"/>
    <property type="match status" value="1"/>
</dbReference>
<dbReference type="AlphaFoldDB" id="A0A7N8XMU6"/>
<dbReference type="SUPFAM" id="SSF54782">
    <property type="entry name" value="Porphobilinogen deaminase (hydroxymethylbilane synthase), C-terminal domain"/>
    <property type="match status" value="1"/>
</dbReference>
<dbReference type="PRINTS" id="PR00151">
    <property type="entry name" value="PORPHBDMNASE"/>
</dbReference>
<dbReference type="Ensembl" id="ENSMAMT00000056526.1">
    <property type="protein sequence ID" value="ENSMAMP00000052617.1"/>
    <property type="gene ID" value="ENSMAMG00000019068.2"/>
</dbReference>
<dbReference type="GeneTree" id="ENSGT00390000009083"/>
<evidence type="ECO:0000256" key="1">
    <source>
        <dbReference type="ARBA" id="ARBA00001916"/>
    </source>
</evidence>
<dbReference type="GO" id="GO:0005737">
    <property type="term" value="C:cytoplasm"/>
    <property type="evidence" value="ECO:0007669"/>
    <property type="project" value="TreeGrafter"/>
</dbReference>
<dbReference type="NCBIfam" id="TIGR00212">
    <property type="entry name" value="hemC"/>
    <property type="match status" value="1"/>
</dbReference>
<feature type="domain" description="Porphobilinogen deaminase C-terminal" evidence="7">
    <location>
        <begin position="217"/>
        <end position="265"/>
    </location>
</feature>
<evidence type="ECO:0000313" key="9">
    <source>
        <dbReference type="Proteomes" id="UP000261640"/>
    </source>
</evidence>
<comment type="similarity">
    <text evidence="2">Belongs to the HMBS family.</text>
</comment>
<keyword evidence="4" id="KW-0808">Transferase</keyword>
<evidence type="ECO:0000256" key="4">
    <source>
        <dbReference type="ARBA" id="ARBA00022679"/>
    </source>
</evidence>
<keyword evidence="9" id="KW-1185">Reference proteome</keyword>